<accession>A0A1L7VRM7</accession>
<dbReference type="AlphaFoldDB" id="A0A1L7VRM7"/>
<evidence type="ECO:0000256" key="1">
    <source>
        <dbReference type="SAM" id="Phobius"/>
    </source>
</evidence>
<keyword evidence="1" id="KW-0812">Transmembrane</keyword>
<dbReference type="VEuPathDB" id="FungiDB:FPRO_09617"/>
<dbReference type="EMBL" id="FJOF01000006">
    <property type="protein sequence ID" value="CZR42315.1"/>
    <property type="molecule type" value="Genomic_DNA"/>
</dbReference>
<reference evidence="3" key="1">
    <citation type="journal article" date="2016" name="Genome Biol. Evol.">
        <title>Comparative 'omics' of the Fusarium fujikuroi species complex highlights differences in genetic potential and metabolite synthesis.</title>
        <authorList>
            <person name="Niehaus E.-M."/>
            <person name="Muensterkoetter M."/>
            <person name="Proctor R.H."/>
            <person name="Brown D.W."/>
            <person name="Sharon A."/>
            <person name="Idan Y."/>
            <person name="Oren-Young L."/>
            <person name="Sieber C.M."/>
            <person name="Novak O."/>
            <person name="Pencik A."/>
            <person name="Tarkowska D."/>
            <person name="Hromadova K."/>
            <person name="Freeman S."/>
            <person name="Maymon M."/>
            <person name="Elazar M."/>
            <person name="Youssef S.A."/>
            <person name="El-Shabrawy E.S.M."/>
            <person name="Shalaby A.B.A."/>
            <person name="Houterman P."/>
            <person name="Brock N.L."/>
            <person name="Burkhardt I."/>
            <person name="Tsavkelova E.A."/>
            <person name="Dickschat J.S."/>
            <person name="Galuszka P."/>
            <person name="Gueldener U."/>
            <person name="Tudzynski B."/>
        </authorList>
    </citation>
    <scope>NUCLEOTIDE SEQUENCE [LARGE SCALE GENOMIC DNA]</scope>
    <source>
        <strain evidence="3">ET1</strain>
    </source>
</reference>
<comment type="caution">
    <text evidence="2">The sequence shown here is derived from an EMBL/GenBank/DDBJ whole genome shotgun (WGS) entry which is preliminary data.</text>
</comment>
<dbReference type="GeneID" id="42054490"/>
<gene>
    <name evidence="2" type="ORF">FPRO_09617</name>
</gene>
<protein>
    <submittedName>
        <fullName evidence="2">Uncharacterized protein</fullName>
    </submittedName>
</protein>
<organism evidence="2 3">
    <name type="scientific">Fusarium proliferatum (strain ET1)</name>
    <name type="common">Orchid endophyte fungus</name>
    <dbReference type="NCBI Taxonomy" id="1227346"/>
    <lineage>
        <taxon>Eukaryota</taxon>
        <taxon>Fungi</taxon>
        <taxon>Dikarya</taxon>
        <taxon>Ascomycota</taxon>
        <taxon>Pezizomycotina</taxon>
        <taxon>Sordariomycetes</taxon>
        <taxon>Hypocreomycetidae</taxon>
        <taxon>Hypocreales</taxon>
        <taxon>Nectriaceae</taxon>
        <taxon>Fusarium</taxon>
        <taxon>Fusarium fujikuroi species complex</taxon>
    </lineage>
</organism>
<keyword evidence="1" id="KW-0472">Membrane</keyword>
<evidence type="ECO:0000313" key="2">
    <source>
        <dbReference type="EMBL" id="CZR42315.1"/>
    </source>
</evidence>
<sequence>MFFTPKLWLAYLMPMFGVLAQGYDVILIFGKHGRLTGVRSPKYDNQPSELDVLIAFSVRKTLSGSRLLEPATAEHLYQATIYTRLLLIIICLSVIQIPAFA</sequence>
<dbReference type="RefSeq" id="XP_031082906.1">
    <property type="nucleotide sequence ID" value="XM_031233028.1"/>
</dbReference>
<dbReference type="Proteomes" id="UP000183971">
    <property type="component" value="Unassembled WGS sequence"/>
</dbReference>
<name>A0A1L7VRM7_FUSPR</name>
<feature type="transmembrane region" description="Helical" evidence="1">
    <location>
        <begin position="81"/>
        <end position="100"/>
    </location>
</feature>
<keyword evidence="3" id="KW-1185">Reference proteome</keyword>
<proteinExistence type="predicted"/>
<evidence type="ECO:0000313" key="3">
    <source>
        <dbReference type="Proteomes" id="UP000183971"/>
    </source>
</evidence>
<keyword evidence="1" id="KW-1133">Transmembrane helix</keyword>